<dbReference type="PANTHER" id="PTHR35723">
    <property type="entry name" value="POLYPHOSPHATIDYLINOSITOL PHOSPHATASE"/>
    <property type="match status" value="1"/>
</dbReference>
<reference evidence="1" key="1">
    <citation type="submission" date="2015-12" db="EMBL/GenBank/DDBJ databases">
        <title>Update maize B73 reference genome by single molecule sequencing technologies.</title>
        <authorList>
            <consortium name="Maize Genome Sequencing Project"/>
            <person name="Ware D."/>
        </authorList>
    </citation>
    <scope>NUCLEOTIDE SEQUENCE</scope>
    <source>
        <tissue evidence="1">Seedling</tissue>
    </source>
</reference>
<name>A0A1D6P275_MAIZE</name>
<protein>
    <submittedName>
        <fullName evidence="1">Uncharacterized protein</fullName>
    </submittedName>
</protein>
<organism evidence="1">
    <name type="scientific">Zea mays</name>
    <name type="common">Maize</name>
    <dbReference type="NCBI Taxonomy" id="4577"/>
    <lineage>
        <taxon>Eukaryota</taxon>
        <taxon>Viridiplantae</taxon>
        <taxon>Streptophyta</taxon>
        <taxon>Embryophyta</taxon>
        <taxon>Tracheophyta</taxon>
        <taxon>Spermatophyta</taxon>
        <taxon>Magnoliopsida</taxon>
        <taxon>Liliopsida</taxon>
        <taxon>Poales</taxon>
        <taxon>Poaceae</taxon>
        <taxon>PACMAD clade</taxon>
        <taxon>Panicoideae</taxon>
        <taxon>Andropogonodae</taxon>
        <taxon>Andropogoneae</taxon>
        <taxon>Tripsacinae</taxon>
        <taxon>Zea</taxon>
    </lineage>
</organism>
<evidence type="ECO:0000313" key="1">
    <source>
        <dbReference type="EMBL" id="AQL04113.1"/>
    </source>
</evidence>
<accession>A0A3L6D8S9</accession>
<dbReference type="PaxDb" id="4577-GRMZM2G350001_P01"/>
<dbReference type="OMA" id="IQVTMPK"/>
<accession>A0A1D6P275</accession>
<dbReference type="Gene3D" id="3.90.550.10">
    <property type="entry name" value="Spore Coat Polysaccharide Biosynthesis Protein SpsA, Chain A"/>
    <property type="match status" value="1"/>
</dbReference>
<dbReference type="EMBL" id="CM000785">
    <property type="protein sequence ID" value="AQL04113.1"/>
    <property type="molecule type" value="Genomic_DNA"/>
</dbReference>
<dbReference type="ExpressionAtlas" id="A0A1D6P275">
    <property type="expression patterns" value="baseline and differential"/>
</dbReference>
<dbReference type="SUPFAM" id="SSF53448">
    <property type="entry name" value="Nucleotide-diphospho-sugar transferases"/>
    <property type="match status" value="1"/>
</dbReference>
<gene>
    <name evidence="1" type="ORF">ZEAMMB73_Zm00001d046350</name>
</gene>
<dbReference type="InParanoid" id="A0A1D6P275"/>
<dbReference type="eggNOG" id="ENOG502QT00">
    <property type="taxonomic scope" value="Eukaryota"/>
</dbReference>
<dbReference type="AlphaFoldDB" id="A0A1D6P275"/>
<dbReference type="InterPro" id="IPR029044">
    <property type="entry name" value="Nucleotide-diphossugar_trans"/>
</dbReference>
<proteinExistence type="predicted"/>
<sequence>MAVPRPRIRALRRGTLLLFLLVPLIYSGLRALNKIGLSSEENYSGEHVSFVTVFTTYNSVSAGDGNVPPDSVTVGNSSYSKIERSMTILNTFISFIKVSMPRSDVIILTDPGSKFSVNQGSATLLPIEGNYSRGNLMLQRIKTYIAFLEQKLVEFDRTERLNHFVLTDSDIAVVDDLGHIFEKYPHFHLAVTFRNNKGQPLNSGFVAVRGTRDGITKAAEFLKQVLKAYSLRYIKAARMLGDQLALAWVVKSHLPSALGKFSKHEAFTGEVNGTSVLFLPCAVYNWTPPEGAGQFHGIPLDVKVVHFKGSRKRLMLEAWNFYNSTSKMSDMLCLILRSGRTKYDF</sequence>